<dbReference type="EMBL" id="JAGRRH010000005">
    <property type="protein sequence ID" value="KAG7370270.1"/>
    <property type="molecule type" value="Genomic_DNA"/>
</dbReference>
<reference evidence="1" key="1">
    <citation type="journal article" date="2021" name="Sci. Rep.">
        <title>Diploid genomic architecture of Nitzschia inconspicua, an elite biomass production diatom.</title>
        <authorList>
            <person name="Oliver A."/>
            <person name="Podell S."/>
            <person name="Pinowska A."/>
            <person name="Traller J.C."/>
            <person name="Smith S.R."/>
            <person name="McClure R."/>
            <person name="Beliaev A."/>
            <person name="Bohutskyi P."/>
            <person name="Hill E.A."/>
            <person name="Rabines A."/>
            <person name="Zheng H."/>
            <person name="Allen L.Z."/>
            <person name="Kuo A."/>
            <person name="Grigoriev I.V."/>
            <person name="Allen A.E."/>
            <person name="Hazlebeck D."/>
            <person name="Allen E.E."/>
        </authorList>
    </citation>
    <scope>NUCLEOTIDE SEQUENCE</scope>
    <source>
        <strain evidence="1">Hildebrandi</strain>
    </source>
</reference>
<comment type="caution">
    <text evidence="1">The sequence shown here is derived from an EMBL/GenBank/DDBJ whole genome shotgun (WGS) entry which is preliminary data.</text>
</comment>
<gene>
    <name evidence="1" type="ORF">IV203_028016</name>
</gene>
<dbReference type="Proteomes" id="UP000693970">
    <property type="component" value="Unassembled WGS sequence"/>
</dbReference>
<reference evidence="1" key="2">
    <citation type="submission" date="2021-04" db="EMBL/GenBank/DDBJ databases">
        <authorList>
            <person name="Podell S."/>
        </authorList>
    </citation>
    <scope>NUCLEOTIDE SEQUENCE</scope>
    <source>
        <strain evidence="1">Hildebrandi</strain>
    </source>
</reference>
<evidence type="ECO:0000313" key="1">
    <source>
        <dbReference type="EMBL" id="KAG7370270.1"/>
    </source>
</evidence>
<name>A0A9K3Q4N8_9STRA</name>
<accession>A0A9K3Q4N8</accession>
<dbReference type="AlphaFoldDB" id="A0A9K3Q4N8"/>
<protein>
    <submittedName>
        <fullName evidence="1">Uncharacterized protein</fullName>
    </submittedName>
</protein>
<sequence length="102" mass="11329">MKTIKFRGTKEHFTVWAFQMEAFLEELEILDALSIVITGAAINADEKKMNCKAYLKLALSCDDAVSHQLIKKSTSVDFPKGSAKKVWEALAAPKLMAHCIVT</sequence>
<keyword evidence="2" id="KW-1185">Reference proteome</keyword>
<proteinExistence type="predicted"/>
<organism evidence="1 2">
    <name type="scientific">Nitzschia inconspicua</name>
    <dbReference type="NCBI Taxonomy" id="303405"/>
    <lineage>
        <taxon>Eukaryota</taxon>
        <taxon>Sar</taxon>
        <taxon>Stramenopiles</taxon>
        <taxon>Ochrophyta</taxon>
        <taxon>Bacillariophyta</taxon>
        <taxon>Bacillariophyceae</taxon>
        <taxon>Bacillariophycidae</taxon>
        <taxon>Bacillariales</taxon>
        <taxon>Bacillariaceae</taxon>
        <taxon>Nitzschia</taxon>
    </lineage>
</organism>
<evidence type="ECO:0000313" key="2">
    <source>
        <dbReference type="Proteomes" id="UP000693970"/>
    </source>
</evidence>